<keyword evidence="1" id="KW-0535">Nitrogen fixation</keyword>
<reference evidence="3 4" key="1">
    <citation type="submission" date="2020-05" db="EMBL/GenBank/DDBJ databases">
        <title>Complete closed genome sequence of Defluviicoccus vanus.</title>
        <authorList>
            <person name="Bessarab I."/>
            <person name="Arumugam K."/>
            <person name="Maszenan A.M."/>
            <person name="Seviour R.J."/>
            <person name="Williams R.B."/>
        </authorList>
    </citation>
    <scope>NUCLEOTIDE SEQUENCE [LARGE SCALE GENOMIC DNA]</scope>
    <source>
        <strain evidence="3 4">Ben 114</strain>
    </source>
</reference>
<evidence type="ECO:0000259" key="2">
    <source>
        <dbReference type="Pfam" id="PF02579"/>
    </source>
</evidence>
<evidence type="ECO:0000313" key="4">
    <source>
        <dbReference type="Proteomes" id="UP000516369"/>
    </source>
</evidence>
<dbReference type="RefSeq" id="WP_190260769.1">
    <property type="nucleotide sequence ID" value="NZ_CP053923.1"/>
</dbReference>
<dbReference type="Gene3D" id="3.30.420.130">
    <property type="entry name" value="Dinitrogenase iron-molybdenum cofactor biosynthesis domain"/>
    <property type="match status" value="1"/>
</dbReference>
<evidence type="ECO:0000313" key="3">
    <source>
        <dbReference type="EMBL" id="QNT70287.1"/>
    </source>
</evidence>
<dbReference type="InterPro" id="IPR036105">
    <property type="entry name" value="DiNase_FeMo-co_biosyn_sf"/>
</dbReference>
<feature type="domain" description="Dinitrogenase iron-molybdenum cofactor biosynthesis" evidence="2">
    <location>
        <begin position="36"/>
        <end position="133"/>
    </location>
</feature>
<dbReference type="SUPFAM" id="SSF53146">
    <property type="entry name" value="Nitrogenase accessory factor-like"/>
    <property type="match status" value="1"/>
</dbReference>
<dbReference type="Proteomes" id="UP000516369">
    <property type="component" value="Chromosome"/>
</dbReference>
<dbReference type="InterPro" id="IPR003731">
    <property type="entry name" value="Di-Nase_FeMo-co_biosynth"/>
</dbReference>
<dbReference type="Pfam" id="PF02579">
    <property type="entry name" value="Nitro_FeMo-Co"/>
    <property type="match status" value="1"/>
</dbReference>
<accession>A0A7H1N3K1</accession>
<dbReference type="EMBL" id="CP053923">
    <property type="protein sequence ID" value="QNT70287.1"/>
    <property type="molecule type" value="Genomic_DNA"/>
</dbReference>
<evidence type="ECO:0000256" key="1">
    <source>
        <dbReference type="ARBA" id="ARBA00023231"/>
    </source>
</evidence>
<organism evidence="3 4">
    <name type="scientific">Defluviicoccus vanus</name>
    <dbReference type="NCBI Taxonomy" id="111831"/>
    <lineage>
        <taxon>Bacteria</taxon>
        <taxon>Pseudomonadati</taxon>
        <taxon>Pseudomonadota</taxon>
        <taxon>Alphaproteobacteria</taxon>
        <taxon>Rhodospirillales</taxon>
        <taxon>Rhodospirillaceae</taxon>
        <taxon>Defluviicoccus</taxon>
    </lineage>
</organism>
<proteinExistence type="predicted"/>
<gene>
    <name evidence="3" type="ORF">HQ394_14305</name>
</gene>
<name>A0A7H1N3K1_9PROT</name>
<dbReference type="KEGG" id="dvn:HQ394_14305"/>
<protein>
    <recommendedName>
        <fullName evidence="2">Dinitrogenase iron-molybdenum cofactor biosynthesis domain-containing protein</fullName>
    </recommendedName>
</protein>
<dbReference type="AlphaFoldDB" id="A0A7H1N3K1"/>
<keyword evidence="4" id="KW-1185">Reference proteome</keyword>
<sequence>MTVAHQTERRLRVVCDGEQAAVLRIAIATRNNELADVPFGRTPMFAVYEVGLDASSLRELIEFAVPPHRCAADNDNPDDCEGRLDARIAALAGCQVLFARCIGEAATAAAMKAHIHPIELARNETVVALLRRCQAMLATNPPPWLRRAVGSPGAIAGARNGTELAGGVRRGADPLSVTATAVGGR</sequence>